<feature type="domain" description="Homeobox" evidence="7">
    <location>
        <begin position="60"/>
        <end position="120"/>
    </location>
</feature>
<dbReference type="EMBL" id="WNYA01000076">
    <property type="protein sequence ID" value="KAG8550178.1"/>
    <property type="molecule type" value="Genomic_DNA"/>
</dbReference>
<dbReference type="PROSITE" id="PS50071">
    <property type="entry name" value="HOMEOBOX_2"/>
    <property type="match status" value="1"/>
</dbReference>
<dbReference type="GO" id="GO:0005634">
    <property type="term" value="C:nucleus"/>
    <property type="evidence" value="ECO:0007669"/>
    <property type="project" value="UniProtKB-SubCell"/>
</dbReference>
<gene>
    <name evidence="8" type="ORF">GDO81_027887</name>
</gene>
<comment type="caution">
    <text evidence="8">The sequence shown here is derived from an EMBL/GenBank/DDBJ whole genome shotgun (WGS) entry which is preliminary data.</text>
</comment>
<keyword evidence="3 5" id="KW-0371">Homeobox</keyword>
<dbReference type="SMART" id="SM00389">
    <property type="entry name" value="HOX"/>
    <property type="match status" value="1"/>
</dbReference>
<dbReference type="PANTHER" id="PTHR46123">
    <property type="entry name" value="MIX-TYPE HOMEOBOX GENE 1-RELATED"/>
    <property type="match status" value="1"/>
</dbReference>
<dbReference type="InterPro" id="IPR051306">
    <property type="entry name" value="Homeobox_regulator"/>
</dbReference>
<dbReference type="SUPFAM" id="SSF46689">
    <property type="entry name" value="Homeodomain-like"/>
    <property type="match status" value="1"/>
</dbReference>
<dbReference type="PROSITE" id="PS00027">
    <property type="entry name" value="HOMEOBOX_1"/>
    <property type="match status" value="1"/>
</dbReference>
<proteinExistence type="predicted"/>
<dbReference type="Proteomes" id="UP000824782">
    <property type="component" value="Unassembled WGS sequence"/>
</dbReference>
<accession>A0AAV6ZV47</accession>
<dbReference type="Gene3D" id="1.10.10.60">
    <property type="entry name" value="Homeodomain-like"/>
    <property type="match status" value="1"/>
</dbReference>
<keyword evidence="2 5" id="KW-0238">DNA-binding</keyword>
<evidence type="ECO:0000313" key="9">
    <source>
        <dbReference type="Proteomes" id="UP000824782"/>
    </source>
</evidence>
<evidence type="ECO:0000313" key="8">
    <source>
        <dbReference type="EMBL" id="KAG8550178.1"/>
    </source>
</evidence>
<feature type="DNA-binding region" description="Homeobox" evidence="5">
    <location>
        <begin position="62"/>
        <end position="121"/>
    </location>
</feature>
<comment type="subcellular location">
    <subcellularLocation>
        <location evidence="1 5 6">Nucleus</location>
    </subcellularLocation>
</comment>
<evidence type="ECO:0000259" key="7">
    <source>
        <dbReference type="PROSITE" id="PS50071"/>
    </source>
</evidence>
<keyword evidence="4 5" id="KW-0539">Nucleus</keyword>
<name>A0AAV6ZV47_ENGPU</name>
<dbReference type="Pfam" id="PF00046">
    <property type="entry name" value="Homeodomain"/>
    <property type="match status" value="1"/>
</dbReference>
<evidence type="ECO:0000256" key="1">
    <source>
        <dbReference type="ARBA" id="ARBA00004123"/>
    </source>
</evidence>
<dbReference type="GO" id="GO:0000977">
    <property type="term" value="F:RNA polymerase II transcription regulatory region sequence-specific DNA binding"/>
    <property type="evidence" value="ECO:0007669"/>
    <property type="project" value="TreeGrafter"/>
</dbReference>
<dbReference type="InterPro" id="IPR017970">
    <property type="entry name" value="Homeobox_CS"/>
</dbReference>
<reference evidence="8" key="1">
    <citation type="thesis" date="2020" institute="ProQuest LLC" country="789 East Eisenhower Parkway, Ann Arbor, MI, USA">
        <title>Comparative Genomics and Chromosome Evolution.</title>
        <authorList>
            <person name="Mudd A.B."/>
        </authorList>
    </citation>
    <scope>NUCLEOTIDE SEQUENCE</scope>
    <source>
        <strain evidence="8">237g6f4</strain>
        <tissue evidence="8">Blood</tissue>
    </source>
</reference>
<evidence type="ECO:0000256" key="4">
    <source>
        <dbReference type="ARBA" id="ARBA00023242"/>
    </source>
</evidence>
<sequence>MAGCEQVQGGYNYLSMEMQAVLADNLKSDFPRDHNAVHCQKQNVVENPIGKTQEEQECGASQRRTRISFTKPQLNILEVFFQTNPYPDIHHREELSKCLSLPESRIQVWFQNRRAKAKRETVYPKKQPVLIEYFPDDKTGNQPTIRQRTLPHQQKMVATTNWVKTLKPNLFPQPPSMGYHPYLYPSRQAQPVSSKTPCQSVPYVPNMGVHQQVYNNMVPVMGTQAVGAGKGSSSHVPNVFDYNWFPPNSTIMSEMSVGAPVTRDLNSYSGLNLFPVPKPPPMSTARSHLLYNQSSTASDSCLSDRSIDSDWEDLFTSNEVEDVVLVP</sequence>
<dbReference type="InterPro" id="IPR001356">
    <property type="entry name" value="HD"/>
</dbReference>
<evidence type="ECO:0000256" key="6">
    <source>
        <dbReference type="RuleBase" id="RU000682"/>
    </source>
</evidence>
<evidence type="ECO:0000256" key="5">
    <source>
        <dbReference type="PROSITE-ProRule" id="PRU00108"/>
    </source>
</evidence>
<evidence type="ECO:0000256" key="3">
    <source>
        <dbReference type="ARBA" id="ARBA00023155"/>
    </source>
</evidence>
<organism evidence="8 9">
    <name type="scientific">Engystomops pustulosus</name>
    <name type="common">Tungara frog</name>
    <name type="synonym">Physalaemus pustulosus</name>
    <dbReference type="NCBI Taxonomy" id="76066"/>
    <lineage>
        <taxon>Eukaryota</taxon>
        <taxon>Metazoa</taxon>
        <taxon>Chordata</taxon>
        <taxon>Craniata</taxon>
        <taxon>Vertebrata</taxon>
        <taxon>Euteleostomi</taxon>
        <taxon>Amphibia</taxon>
        <taxon>Batrachia</taxon>
        <taxon>Anura</taxon>
        <taxon>Neobatrachia</taxon>
        <taxon>Hyloidea</taxon>
        <taxon>Leptodactylidae</taxon>
        <taxon>Leiuperinae</taxon>
        <taxon>Engystomops</taxon>
    </lineage>
</organism>
<dbReference type="AlphaFoldDB" id="A0AAV6ZV47"/>
<dbReference type="CDD" id="cd00086">
    <property type="entry name" value="homeodomain"/>
    <property type="match status" value="1"/>
</dbReference>
<dbReference type="GO" id="GO:0000981">
    <property type="term" value="F:DNA-binding transcription factor activity, RNA polymerase II-specific"/>
    <property type="evidence" value="ECO:0007669"/>
    <property type="project" value="InterPro"/>
</dbReference>
<dbReference type="InterPro" id="IPR009057">
    <property type="entry name" value="Homeodomain-like_sf"/>
</dbReference>
<protein>
    <recommendedName>
        <fullName evidence="7">Homeobox domain-containing protein</fullName>
    </recommendedName>
</protein>
<dbReference type="PANTHER" id="PTHR46123:SF10">
    <property type="entry name" value="HOMEOBOX PROTEIN MIX.2"/>
    <property type="match status" value="1"/>
</dbReference>
<keyword evidence="9" id="KW-1185">Reference proteome</keyword>
<evidence type="ECO:0000256" key="2">
    <source>
        <dbReference type="ARBA" id="ARBA00023125"/>
    </source>
</evidence>